<evidence type="ECO:0000256" key="1">
    <source>
        <dbReference type="SAM" id="MobiDB-lite"/>
    </source>
</evidence>
<feature type="region of interest" description="Disordered" evidence="1">
    <location>
        <begin position="74"/>
        <end position="94"/>
    </location>
</feature>
<keyword evidence="4" id="KW-1185">Reference proteome</keyword>
<dbReference type="EMBL" id="BTCM01000004">
    <property type="protein sequence ID" value="GMK57397.1"/>
    <property type="molecule type" value="Genomic_DNA"/>
</dbReference>
<reference evidence="3" key="1">
    <citation type="journal article" date="2023" name="BMC Genomics">
        <title>Chromosome-level genome assemblies of Cutaneotrichosporon spp. (Trichosporonales, Basidiomycota) reveal imbalanced evolution between nucleotide sequences and chromosome synteny.</title>
        <authorList>
            <person name="Kobayashi Y."/>
            <person name="Kayamori A."/>
            <person name="Aoki K."/>
            <person name="Shiwa Y."/>
            <person name="Matsutani M."/>
            <person name="Fujita N."/>
            <person name="Sugita T."/>
            <person name="Iwasaki W."/>
            <person name="Tanaka N."/>
            <person name="Takashima M."/>
        </authorList>
    </citation>
    <scope>NUCLEOTIDE SEQUENCE</scope>
    <source>
        <strain evidence="3">HIS016</strain>
    </source>
</reference>
<keyword evidence="2" id="KW-0472">Membrane</keyword>
<dbReference type="AlphaFoldDB" id="A0AAD3YCY6"/>
<feature type="region of interest" description="Disordered" evidence="1">
    <location>
        <begin position="109"/>
        <end position="171"/>
    </location>
</feature>
<evidence type="ECO:0000256" key="2">
    <source>
        <dbReference type="SAM" id="Phobius"/>
    </source>
</evidence>
<name>A0AAD3YCY6_9TREE</name>
<feature type="compositionally biased region" description="Basic residues" evidence="1">
    <location>
        <begin position="76"/>
        <end position="89"/>
    </location>
</feature>
<gene>
    <name evidence="3" type="ORF">CspeluHIS016_0402310</name>
</gene>
<dbReference type="PROSITE" id="PS51257">
    <property type="entry name" value="PROKAR_LIPOPROTEIN"/>
    <property type="match status" value="1"/>
</dbReference>
<feature type="compositionally biased region" description="Acidic residues" evidence="1">
    <location>
        <begin position="113"/>
        <end position="122"/>
    </location>
</feature>
<sequence length="276" mass="30562">MPRITPRDLTADGAARYQFVVVAIVACGVFAAAVITVMYRRRRQQIYTERMGLGGFQGRTRLLRSDDGVLIEVPTRRPHGQHPRKKRPKLGPEPKIWDVEVGDCAVAQGGLDAEPEDSDADSFESSFYEGTPDKGTGTLDVDEWQPIAINLPPHPEHDPEDPTSVPPPDPNADITLLIAMPDPSLSCPRDDGKLPLLHLPPSCCPRDAVDFEDGGYVFPNVQLGSTNLLVESDWADLDALKPPKPPKPPRVQRTRRRYEASPLEGFTRSFLRNRTS</sequence>
<comment type="caution">
    <text evidence="3">The sequence shown here is derived from an EMBL/GenBank/DDBJ whole genome shotgun (WGS) entry which is preliminary data.</text>
</comment>
<dbReference type="Proteomes" id="UP001222932">
    <property type="component" value="Unassembled WGS sequence"/>
</dbReference>
<proteinExistence type="predicted"/>
<evidence type="ECO:0000313" key="4">
    <source>
        <dbReference type="Proteomes" id="UP001222932"/>
    </source>
</evidence>
<protein>
    <submittedName>
        <fullName evidence="3">Uncharacterized protein</fullName>
    </submittedName>
</protein>
<evidence type="ECO:0000313" key="3">
    <source>
        <dbReference type="EMBL" id="GMK57397.1"/>
    </source>
</evidence>
<feature type="transmembrane region" description="Helical" evidence="2">
    <location>
        <begin position="17"/>
        <end position="39"/>
    </location>
</feature>
<keyword evidence="2" id="KW-0812">Transmembrane</keyword>
<reference evidence="3" key="2">
    <citation type="submission" date="2023-06" db="EMBL/GenBank/DDBJ databases">
        <authorList>
            <person name="Kobayashi Y."/>
            <person name="Kayamori A."/>
            <person name="Aoki K."/>
            <person name="Shiwa Y."/>
            <person name="Fujita N."/>
            <person name="Sugita T."/>
            <person name="Iwasaki W."/>
            <person name="Tanaka N."/>
            <person name="Takashima M."/>
        </authorList>
    </citation>
    <scope>NUCLEOTIDE SEQUENCE</scope>
    <source>
        <strain evidence="3">HIS016</strain>
    </source>
</reference>
<keyword evidence="2" id="KW-1133">Transmembrane helix</keyword>
<organism evidence="3 4">
    <name type="scientific">Cutaneotrichosporon spelunceum</name>
    <dbReference type="NCBI Taxonomy" id="1672016"/>
    <lineage>
        <taxon>Eukaryota</taxon>
        <taxon>Fungi</taxon>
        <taxon>Dikarya</taxon>
        <taxon>Basidiomycota</taxon>
        <taxon>Agaricomycotina</taxon>
        <taxon>Tremellomycetes</taxon>
        <taxon>Trichosporonales</taxon>
        <taxon>Trichosporonaceae</taxon>
        <taxon>Cutaneotrichosporon</taxon>
    </lineage>
</organism>
<feature type="region of interest" description="Disordered" evidence="1">
    <location>
        <begin position="239"/>
        <end position="259"/>
    </location>
</feature>
<accession>A0AAD3YCY6</accession>